<sequence length="77" mass="8637">MNQADSSCIKELNTNQLQDSATLAKCGKKSNSTSTTRAIIEKTYSFKDFIDFCKSNVAELAISAIFFDYCIRSKSFF</sequence>
<dbReference type="AlphaFoldDB" id="I4LNU2"/>
<dbReference type="Proteomes" id="UP000005936">
    <property type="component" value="Unassembled WGS sequence"/>
</dbReference>
<evidence type="ECO:0000313" key="2">
    <source>
        <dbReference type="Proteomes" id="UP000005936"/>
    </source>
</evidence>
<protein>
    <submittedName>
        <fullName evidence="1">Uncharacterized protein</fullName>
    </submittedName>
</protein>
<reference evidence="1 2" key="1">
    <citation type="journal article" date="2012" name="J. Bacteriol.">
        <title>Comparative Genomic Analyses of 17 Clinical Isolates of Gardnerella vaginalis Provide Evidence of Multiple Genetically Isolated Clades Consistent with Subspeciation into Genovars.</title>
        <authorList>
            <person name="Ahmed A."/>
            <person name="Earl J."/>
            <person name="Retchless A."/>
            <person name="Hillier S."/>
            <person name="Rabe L."/>
            <person name="Cherpes T."/>
            <person name="Powell E."/>
            <person name="Janto B."/>
            <person name="Eutsey R."/>
            <person name="Hiller N.L."/>
            <person name="Boissy R."/>
            <person name="Dahlgreen M."/>
            <person name="Hall B."/>
            <person name="Costerton J."/>
            <person name="Post J.C."/>
            <person name="Hu F."/>
            <person name="Ehrlich G."/>
        </authorList>
    </citation>
    <scope>NUCLEOTIDE SEQUENCE [LARGE SCALE GENOMIC DNA]</scope>
    <source>
        <strain evidence="1 2">55152</strain>
    </source>
</reference>
<comment type="caution">
    <text evidence="1">The sequence shown here is derived from an EMBL/GenBank/DDBJ whole genome shotgun (WGS) entry which is preliminary data.</text>
</comment>
<name>I4LNU2_GARVA</name>
<proteinExistence type="predicted"/>
<organism evidence="1 2">
    <name type="scientific">Gardnerella vaginalis 55152</name>
    <dbReference type="NCBI Taxonomy" id="698955"/>
    <lineage>
        <taxon>Bacteria</taxon>
        <taxon>Bacillati</taxon>
        <taxon>Actinomycetota</taxon>
        <taxon>Actinomycetes</taxon>
        <taxon>Bifidobacteriales</taxon>
        <taxon>Bifidobacteriaceae</taxon>
        <taxon>Gardnerella</taxon>
    </lineage>
</organism>
<dbReference type="PATRIC" id="fig|698955.3.peg.1291"/>
<gene>
    <name evidence="1" type="ORF">CGSMWGv55152_06593</name>
</gene>
<accession>I4LNU2</accession>
<evidence type="ECO:0000313" key="1">
    <source>
        <dbReference type="EMBL" id="EIK78632.1"/>
    </source>
</evidence>
<dbReference type="EMBL" id="ADEQ01000025">
    <property type="protein sequence ID" value="EIK78632.1"/>
    <property type="molecule type" value="Genomic_DNA"/>
</dbReference>